<feature type="domain" description="N,N-dimethylformamidase beta subunit-like C-terminal" evidence="2">
    <location>
        <begin position="325"/>
        <end position="660"/>
    </location>
</feature>
<evidence type="ECO:0000313" key="4">
    <source>
        <dbReference type="Proteomes" id="UP001205311"/>
    </source>
</evidence>
<dbReference type="Proteomes" id="UP001205311">
    <property type="component" value="Unassembled WGS sequence"/>
</dbReference>
<feature type="domain" description="Tachylectin 2" evidence="1">
    <location>
        <begin position="15"/>
        <end position="91"/>
    </location>
</feature>
<evidence type="ECO:0000259" key="1">
    <source>
        <dbReference type="Pfam" id="PF14517"/>
    </source>
</evidence>
<reference evidence="3 4" key="1">
    <citation type="submission" date="2022-06" db="EMBL/GenBank/DDBJ databases">
        <title>Genomic Encyclopedia of Archaeal and Bacterial Type Strains, Phase II (KMG-II): from individual species to whole genera.</title>
        <authorList>
            <person name="Goeker M."/>
        </authorList>
    </citation>
    <scope>NUCLEOTIDE SEQUENCE [LARGE SCALE GENOMIC DNA]</scope>
    <source>
        <strain evidence="3 4">DSM 40477</strain>
    </source>
</reference>
<evidence type="ECO:0000259" key="2">
    <source>
        <dbReference type="Pfam" id="PF20254"/>
    </source>
</evidence>
<gene>
    <name evidence="3" type="ORF">LX15_006037</name>
</gene>
<sequence>MPVDPEQTQVRMVPGGDGVIYSVRSDGGLLWYRHRDWTNGTFDWANGGNGVLIDDHGWNAFRTVLAAADGQLFGLHGDGTLRWFRYTADRETGGGQWHPRSGSVIGAGFDRYPRIFGGWDGVLYAIDPDGRLFWYRYLAGDGSAGVGAWANGGAGARISDGNWKPIIGYAADPRGVIYGVQRGAVLLWWRYLAGDGTNGPGAWANNGNAVRIGTGWQREQTREWFSNDNGVFYAVFVDRDAPARNNRDHELYWFRLTNWLDPAGGARWVDENGRRVGTGWTLERSAALQGYPSARSVAQGDKVSFPVSTNFPDYTATVRRMTGPGLGGPVVWGPRTLPGRFQFLPRGYRATGCGWQPDFTVDVPSTWRSGFYVTTLTGPAGLRHHIPFVVRPGKPSAPMAFLLPLLTHNAYDYWGGHNQYSWDEGPWTRQLTLLRPSALVTIDPPGRIDDHYFSDLLLLRWLERHRVPYDCYQDADLHTSGDWLRHYRAVMLGPHPEYWSETMRTRILDFMARGGRVICVGGNSFYERVNFTEDRTAVIHRARDGARALFREEGLPEYQVLGTWWDDRTYMTFAPYRVVNDHPFLAGTGLRVGDVFGADGHNMGASGWETDAAPPDLPGVRVIARGTQGEGGADMAVVDRGGSGGWAFTVSSLTYAGVLDTDAAASRILLNAVNAATGR</sequence>
<protein>
    <submittedName>
        <fullName evidence="3">Tachylectin</fullName>
    </submittedName>
</protein>
<dbReference type="InterPro" id="IPR029062">
    <property type="entry name" value="Class_I_gatase-like"/>
</dbReference>
<dbReference type="RefSeq" id="WP_253674411.1">
    <property type="nucleotide sequence ID" value="NZ_JAMTCP010000063.1"/>
</dbReference>
<dbReference type="SUPFAM" id="SSF52317">
    <property type="entry name" value="Class I glutamine amidotransferase-like"/>
    <property type="match status" value="1"/>
</dbReference>
<accession>A0ABT1I3K2</accession>
<proteinExistence type="predicted"/>
<dbReference type="Pfam" id="PF20254">
    <property type="entry name" value="DMFA2_C"/>
    <property type="match status" value="1"/>
</dbReference>
<dbReference type="InterPro" id="IPR046540">
    <property type="entry name" value="DMFA2_C"/>
</dbReference>
<name>A0ABT1I3K2_STRSD</name>
<organism evidence="3 4">
    <name type="scientific">Streptoalloteichus tenebrarius (strain ATCC 17920 / DSM 40477 / JCM 4838 / CBS 697.72 / NBRC 16177 / NCIMB 11028 / NRRL B-12390 / A12253. 1 / ISP 5477)</name>
    <name type="common">Streptomyces tenebrarius</name>
    <dbReference type="NCBI Taxonomy" id="1933"/>
    <lineage>
        <taxon>Bacteria</taxon>
        <taxon>Bacillati</taxon>
        <taxon>Actinomycetota</taxon>
        <taxon>Actinomycetes</taxon>
        <taxon>Pseudonocardiales</taxon>
        <taxon>Pseudonocardiaceae</taxon>
        <taxon>Streptoalloteichus</taxon>
    </lineage>
</organism>
<comment type="caution">
    <text evidence="3">The sequence shown here is derived from an EMBL/GenBank/DDBJ whole genome shotgun (WGS) entry which is preliminary data.</text>
</comment>
<evidence type="ECO:0000313" key="3">
    <source>
        <dbReference type="EMBL" id="MCP2262301.1"/>
    </source>
</evidence>
<keyword evidence="4" id="KW-1185">Reference proteome</keyword>
<dbReference type="InterPro" id="IPR023294">
    <property type="entry name" value="Tachylectin2"/>
</dbReference>
<dbReference type="Gene3D" id="2.115.10.10">
    <property type="entry name" value="Tachylectin 2"/>
    <property type="match status" value="2"/>
</dbReference>
<dbReference type="Pfam" id="PF14517">
    <property type="entry name" value="Tachylectin"/>
    <property type="match status" value="2"/>
</dbReference>
<feature type="domain" description="Tachylectin 2" evidence="1">
    <location>
        <begin position="92"/>
        <end position="283"/>
    </location>
</feature>
<dbReference type="EMBL" id="JAMTCP010000063">
    <property type="protein sequence ID" value="MCP2262301.1"/>
    <property type="molecule type" value="Genomic_DNA"/>
</dbReference>